<dbReference type="Pfam" id="PF00085">
    <property type="entry name" value="Thioredoxin"/>
    <property type="match status" value="1"/>
</dbReference>
<proteinExistence type="predicted"/>
<keyword evidence="1" id="KW-0676">Redox-active center</keyword>
<dbReference type="InterPro" id="IPR050620">
    <property type="entry name" value="Thioredoxin_H-type-like"/>
</dbReference>
<protein>
    <submittedName>
        <fullName evidence="4">Putative Thioredoxin (H-type,TRX-H)</fullName>
    </submittedName>
</protein>
<dbReference type="PROSITE" id="PS51352">
    <property type="entry name" value="THIOREDOXIN_2"/>
    <property type="match status" value="1"/>
</dbReference>
<dbReference type="RefSeq" id="WP_043356964.1">
    <property type="nucleotide sequence ID" value="NZ_CP010537.1"/>
</dbReference>
<feature type="chain" id="PRO_5002181868" evidence="2">
    <location>
        <begin position="22"/>
        <end position="128"/>
    </location>
</feature>
<dbReference type="EMBL" id="CP010537">
    <property type="protein sequence ID" value="AJG24683.1"/>
    <property type="molecule type" value="Genomic_DNA"/>
</dbReference>
<accession>A0A0C4YNV2</accession>
<feature type="signal peptide" evidence="2">
    <location>
        <begin position="1"/>
        <end position="21"/>
    </location>
</feature>
<dbReference type="KEGG" id="cbw:RR42_s3102"/>
<dbReference type="OrthoDB" id="9798454at2"/>
<sequence length="128" mass="13719">MKILRTVVAIGLTTLVSLARAGEIRPYTPQVFDQLTHAGNPVVVEVSATWCPTCKAQKPVIEGLLKQSAYQDVTVLTVDFDTNKAALKKFKVGMQSTLVAFKGASEVGRSVGDTTPSGIESLIRKTVN</sequence>
<dbReference type="CDD" id="cd02947">
    <property type="entry name" value="TRX_family"/>
    <property type="match status" value="1"/>
</dbReference>
<feature type="domain" description="Thioredoxin" evidence="3">
    <location>
        <begin position="1"/>
        <end position="128"/>
    </location>
</feature>
<dbReference type="InterPro" id="IPR017937">
    <property type="entry name" value="Thioredoxin_CS"/>
</dbReference>
<dbReference type="STRING" id="68895.RR42_s3102"/>
<dbReference type="Proteomes" id="UP000031843">
    <property type="component" value="Chromosome secondary"/>
</dbReference>
<dbReference type="InterPro" id="IPR036249">
    <property type="entry name" value="Thioredoxin-like_sf"/>
</dbReference>
<evidence type="ECO:0000259" key="3">
    <source>
        <dbReference type="PROSITE" id="PS51352"/>
    </source>
</evidence>
<dbReference type="PANTHER" id="PTHR10438">
    <property type="entry name" value="THIOREDOXIN"/>
    <property type="match status" value="1"/>
</dbReference>
<evidence type="ECO:0000313" key="4">
    <source>
        <dbReference type="EMBL" id="AJG24683.1"/>
    </source>
</evidence>
<keyword evidence="5" id="KW-1185">Reference proteome</keyword>
<gene>
    <name evidence="4" type="ORF">RR42_s3102</name>
</gene>
<dbReference type="GO" id="GO:0015036">
    <property type="term" value="F:disulfide oxidoreductase activity"/>
    <property type="evidence" value="ECO:0007669"/>
    <property type="project" value="UniProtKB-ARBA"/>
</dbReference>
<dbReference type="PANTHER" id="PTHR10438:SF468">
    <property type="entry name" value="THIOREDOXIN-1-RELATED"/>
    <property type="match status" value="1"/>
</dbReference>
<dbReference type="SUPFAM" id="SSF52833">
    <property type="entry name" value="Thioredoxin-like"/>
    <property type="match status" value="1"/>
</dbReference>
<reference evidence="4 5" key="1">
    <citation type="journal article" date="2015" name="Genome Announc.">
        <title>Complete Genome Sequence of Cupriavidus basilensis 4G11, Isolated from the Oak Ridge Field Research Center Site.</title>
        <authorList>
            <person name="Ray J."/>
            <person name="Waters R.J."/>
            <person name="Skerker J.M."/>
            <person name="Kuehl J.V."/>
            <person name="Price M.N."/>
            <person name="Huang J."/>
            <person name="Chakraborty R."/>
            <person name="Arkin A.P."/>
            <person name="Deutschbauer A."/>
        </authorList>
    </citation>
    <scope>NUCLEOTIDE SEQUENCE [LARGE SCALE GENOMIC DNA]</scope>
    <source>
        <strain evidence="4">4G11</strain>
    </source>
</reference>
<evidence type="ECO:0000313" key="5">
    <source>
        <dbReference type="Proteomes" id="UP000031843"/>
    </source>
</evidence>
<organism evidence="4 5">
    <name type="scientific">Cupriavidus basilensis</name>
    <dbReference type="NCBI Taxonomy" id="68895"/>
    <lineage>
        <taxon>Bacteria</taxon>
        <taxon>Pseudomonadati</taxon>
        <taxon>Pseudomonadota</taxon>
        <taxon>Betaproteobacteria</taxon>
        <taxon>Burkholderiales</taxon>
        <taxon>Burkholderiaceae</taxon>
        <taxon>Cupriavidus</taxon>
    </lineage>
</organism>
<dbReference type="Gene3D" id="3.40.30.10">
    <property type="entry name" value="Glutaredoxin"/>
    <property type="match status" value="1"/>
</dbReference>
<name>A0A0C4YNV2_9BURK</name>
<keyword evidence="2" id="KW-0732">Signal</keyword>
<dbReference type="InterPro" id="IPR013766">
    <property type="entry name" value="Thioredoxin_domain"/>
</dbReference>
<evidence type="ECO:0000256" key="2">
    <source>
        <dbReference type="SAM" id="SignalP"/>
    </source>
</evidence>
<dbReference type="AlphaFoldDB" id="A0A0C4YNV2"/>
<evidence type="ECO:0000256" key="1">
    <source>
        <dbReference type="ARBA" id="ARBA00023284"/>
    </source>
</evidence>
<dbReference type="PROSITE" id="PS00194">
    <property type="entry name" value="THIOREDOXIN_1"/>
    <property type="match status" value="1"/>
</dbReference>